<name>A0ABR9XBG8_9RHOB</name>
<feature type="domain" description="Type I restriction modification DNA specificity" evidence="4">
    <location>
        <begin position="26"/>
        <end position="181"/>
    </location>
</feature>
<feature type="domain" description="Type I restriction modification DNA specificity" evidence="4">
    <location>
        <begin position="228"/>
        <end position="369"/>
    </location>
</feature>
<dbReference type="PANTHER" id="PTHR30408:SF13">
    <property type="entry name" value="TYPE I RESTRICTION ENZYME HINDI SPECIFICITY SUBUNIT"/>
    <property type="match status" value="1"/>
</dbReference>
<dbReference type="InterPro" id="IPR044946">
    <property type="entry name" value="Restrct_endonuc_typeI_TRD_sf"/>
</dbReference>
<dbReference type="PANTHER" id="PTHR30408">
    <property type="entry name" value="TYPE-1 RESTRICTION ENZYME ECOKI SPECIFICITY PROTEIN"/>
    <property type="match status" value="1"/>
</dbReference>
<dbReference type="InterPro" id="IPR052021">
    <property type="entry name" value="Type-I_RS_S_subunit"/>
</dbReference>
<reference evidence="5 6" key="1">
    <citation type="journal article" date="2021" name="Int. J. Syst. Evol. Microbiol.">
        <title>Salipiger mangrovisoli sp. nov., isolated from mangrove soil and the proposal for the reclassification of Paraphaeobacter pallidus as Salipiger pallidus comb. nov.</title>
        <authorList>
            <person name="Du J."/>
            <person name="Liu Y."/>
            <person name="Pei T."/>
            <person name="Deng M.R."/>
            <person name="Zhu H."/>
        </authorList>
    </citation>
    <scope>NUCLEOTIDE SEQUENCE [LARGE SCALE GENOMIC DNA]</scope>
    <source>
        <strain evidence="5 6">6D45A</strain>
    </source>
</reference>
<sequence>MNGWIETPLEDALEVLIDYRGKSPQKSETGIPVISAKVVKSGRILDGIEQTIAPEYYADWMRRGLPQVGDVVMTTEGPLGEVARLDETSARYALGQRIVTMRGRERVLDNGFLKYLLMSSGIQERLQSRATGSTVAGISQKSLRSMPLPLAPFAEQREIASILGALDDKIELNRRMSATLEDMARSLYRSWFVDFDPVHAKMEGRQPAYMDEATAALFPDRFGDDGLPEGWAVSSIYEISRVQYGAPFKSSAFNAEKNGRPLVRIRDLKNQQAGVYTTETHPKEYLIQPGDTVVGMDGDFTPYTWCAEPSLMNQRICCFVPLNERDHAFVRLAIPALLKAEEDAAVATTVIHLGKKDIDTFSVVLPPSSILHAFGQRANPLLSKMVAAGIEAKTLAALRDSLLPKLMSGELRVGDARNQIEEVA</sequence>
<dbReference type="SUPFAM" id="SSF116734">
    <property type="entry name" value="DNA methylase specificity domain"/>
    <property type="match status" value="2"/>
</dbReference>
<keyword evidence="5" id="KW-0378">Hydrolase</keyword>
<dbReference type="CDD" id="cd17257">
    <property type="entry name" value="RMtype1_S_EcoBI-TRD1-CR1_like"/>
    <property type="match status" value="1"/>
</dbReference>
<dbReference type="GO" id="GO:0004519">
    <property type="term" value="F:endonuclease activity"/>
    <property type="evidence" value="ECO:0007669"/>
    <property type="project" value="UniProtKB-KW"/>
</dbReference>
<dbReference type="InterPro" id="IPR000055">
    <property type="entry name" value="Restrct_endonuc_typeI_TRD"/>
</dbReference>
<evidence type="ECO:0000259" key="4">
    <source>
        <dbReference type="Pfam" id="PF01420"/>
    </source>
</evidence>
<proteinExistence type="inferred from homology"/>
<keyword evidence="5" id="KW-0255">Endonuclease</keyword>
<organism evidence="5 6">
    <name type="scientific">Salipiger mangrovisoli</name>
    <dbReference type="NCBI Taxonomy" id="2865933"/>
    <lineage>
        <taxon>Bacteria</taxon>
        <taxon>Pseudomonadati</taxon>
        <taxon>Pseudomonadota</taxon>
        <taxon>Alphaproteobacteria</taxon>
        <taxon>Rhodobacterales</taxon>
        <taxon>Roseobacteraceae</taxon>
        <taxon>Salipiger</taxon>
    </lineage>
</organism>
<dbReference type="Gene3D" id="3.90.220.20">
    <property type="entry name" value="DNA methylase specificity domains"/>
    <property type="match status" value="2"/>
</dbReference>
<dbReference type="Pfam" id="PF01420">
    <property type="entry name" value="Methylase_S"/>
    <property type="match status" value="2"/>
</dbReference>
<protein>
    <submittedName>
        <fullName evidence="5">Restriction endonuclease subunit S</fullName>
    </submittedName>
</protein>
<evidence type="ECO:0000256" key="3">
    <source>
        <dbReference type="ARBA" id="ARBA00023125"/>
    </source>
</evidence>
<comment type="caution">
    <text evidence="5">The sequence shown here is derived from an EMBL/GenBank/DDBJ whole genome shotgun (WGS) entry which is preliminary data.</text>
</comment>
<gene>
    <name evidence="5" type="ORF">IQ782_28415</name>
</gene>
<evidence type="ECO:0000256" key="1">
    <source>
        <dbReference type="ARBA" id="ARBA00010923"/>
    </source>
</evidence>
<keyword evidence="3" id="KW-0238">DNA-binding</keyword>
<keyword evidence="6" id="KW-1185">Reference proteome</keyword>
<accession>A0ABR9XBG8</accession>
<dbReference type="CDD" id="cd17246">
    <property type="entry name" value="RMtype1_S_SonII-TRD2-CR2_like"/>
    <property type="match status" value="1"/>
</dbReference>
<keyword evidence="2" id="KW-0680">Restriction system</keyword>
<dbReference type="RefSeq" id="WP_194138037.1">
    <property type="nucleotide sequence ID" value="NZ_JADFFK010000047.1"/>
</dbReference>
<dbReference type="EMBL" id="JADFFK010000047">
    <property type="protein sequence ID" value="MBE9640775.1"/>
    <property type="molecule type" value="Genomic_DNA"/>
</dbReference>
<comment type="similarity">
    <text evidence="1">Belongs to the type-I restriction system S methylase family.</text>
</comment>
<keyword evidence="5" id="KW-0540">Nuclease</keyword>
<evidence type="ECO:0000313" key="6">
    <source>
        <dbReference type="Proteomes" id="UP000607796"/>
    </source>
</evidence>
<evidence type="ECO:0000313" key="5">
    <source>
        <dbReference type="EMBL" id="MBE9640775.1"/>
    </source>
</evidence>
<evidence type="ECO:0000256" key="2">
    <source>
        <dbReference type="ARBA" id="ARBA00022747"/>
    </source>
</evidence>
<dbReference type="Proteomes" id="UP000607796">
    <property type="component" value="Unassembled WGS sequence"/>
</dbReference>